<organism evidence="4 5">
    <name type="scientific">Faecalibacter rhinopitheci</name>
    <dbReference type="NCBI Taxonomy" id="2779678"/>
    <lineage>
        <taxon>Bacteria</taxon>
        <taxon>Pseudomonadati</taxon>
        <taxon>Bacteroidota</taxon>
        <taxon>Flavobacteriia</taxon>
        <taxon>Flavobacteriales</taxon>
        <taxon>Weeksellaceae</taxon>
        <taxon>Faecalibacter</taxon>
    </lineage>
</organism>
<dbReference type="RefSeq" id="WP_194183204.1">
    <property type="nucleotide sequence ID" value="NZ_JADGIK010000006.1"/>
</dbReference>
<keyword evidence="5" id="KW-1185">Reference proteome</keyword>
<sequence>MKKIFTLLSVAAFSVAFGQTKSLEKVQVIDGLPAATATAPNNNLAETQHTLVQYTDNPSLDSTPLCQNSTNYNSRFFNLASYGITTDFTVTEVNFSTSSTGITMWAEVATVPAGTDITATEIENLTVTDAYGSMTVPTQNNDWINLPLIATTVIPAGTDFGVGIGYEWVEGGPRAWFGNNEDPQTAPSFIGWPGSDCVEEWPVDIKDLGFNSSWLLNVVGTAEGVMGTVELGSDKLAVYPNPATTDVVVSLKDSNIAKVEIADVTGRVVGTPSASKEGKINVANLSKGVYFLRVQDDKGVTRIQKFIKK</sequence>
<dbReference type="Proteomes" id="UP000608754">
    <property type="component" value="Unassembled WGS sequence"/>
</dbReference>
<comment type="caution">
    <text evidence="4">The sequence shown here is derived from an EMBL/GenBank/DDBJ whole genome shotgun (WGS) entry which is preliminary data.</text>
</comment>
<evidence type="ECO:0000259" key="3">
    <source>
        <dbReference type="Pfam" id="PF18962"/>
    </source>
</evidence>
<reference evidence="4" key="1">
    <citation type="submission" date="2020-10" db="EMBL/GenBank/DDBJ databases">
        <authorList>
            <person name="Lu T."/>
            <person name="Wang Q."/>
            <person name="Han X."/>
        </authorList>
    </citation>
    <scope>NUCLEOTIDE SEQUENCE</scope>
    <source>
        <strain evidence="4">WQ 117</strain>
    </source>
</reference>
<accession>A0A8J7KAL4</accession>
<dbReference type="Pfam" id="PF18962">
    <property type="entry name" value="Por_Secre_tail"/>
    <property type="match status" value="1"/>
</dbReference>
<feature type="chain" id="PRO_5035218295" evidence="2">
    <location>
        <begin position="19"/>
        <end position="309"/>
    </location>
</feature>
<protein>
    <submittedName>
        <fullName evidence="4">T9SS type A sorting domain-containing protein</fullName>
    </submittedName>
</protein>
<dbReference type="NCBIfam" id="TIGR04183">
    <property type="entry name" value="Por_Secre_tail"/>
    <property type="match status" value="1"/>
</dbReference>
<dbReference type="EMBL" id="JADGIK010000006">
    <property type="protein sequence ID" value="MBF0597655.1"/>
    <property type="molecule type" value="Genomic_DNA"/>
</dbReference>
<evidence type="ECO:0000256" key="2">
    <source>
        <dbReference type="SAM" id="SignalP"/>
    </source>
</evidence>
<gene>
    <name evidence="4" type="ORF">IM532_09385</name>
</gene>
<dbReference type="InterPro" id="IPR026444">
    <property type="entry name" value="Secre_tail"/>
</dbReference>
<evidence type="ECO:0000256" key="1">
    <source>
        <dbReference type="ARBA" id="ARBA00022729"/>
    </source>
</evidence>
<evidence type="ECO:0000313" key="4">
    <source>
        <dbReference type="EMBL" id="MBF0597655.1"/>
    </source>
</evidence>
<name>A0A8J7KAL4_9FLAO</name>
<evidence type="ECO:0000313" key="5">
    <source>
        <dbReference type="Proteomes" id="UP000608754"/>
    </source>
</evidence>
<feature type="signal peptide" evidence="2">
    <location>
        <begin position="1"/>
        <end position="18"/>
    </location>
</feature>
<feature type="domain" description="Secretion system C-terminal sorting" evidence="3">
    <location>
        <begin position="238"/>
        <end position="307"/>
    </location>
</feature>
<keyword evidence="1 2" id="KW-0732">Signal</keyword>
<dbReference type="AlphaFoldDB" id="A0A8J7KAL4"/>
<proteinExistence type="predicted"/>